<feature type="compositionally biased region" description="Basic and acidic residues" evidence="1">
    <location>
        <begin position="162"/>
        <end position="176"/>
    </location>
</feature>
<evidence type="ECO:0000313" key="2">
    <source>
        <dbReference type="EMBL" id="KAJ1255581.1"/>
    </source>
</evidence>
<feature type="compositionally biased region" description="Low complexity" evidence="1">
    <location>
        <begin position="46"/>
        <end position="56"/>
    </location>
</feature>
<dbReference type="AlphaFoldDB" id="A0A9W8CFC2"/>
<feature type="compositionally biased region" description="Basic residues" evidence="1">
    <location>
        <begin position="57"/>
        <end position="68"/>
    </location>
</feature>
<feature type="compositionally biased region" description="Gly residues" evidence="1">
    <location>
        <begin position="120"/>
        <end position="137"/>
    </location>
</feature>
<dbReference type="EMBL" id="MU629673">
    <property type="protein sequence ID" value="KAJ1255581.1"/>
    <property type="molecule type" value="Genomic_DNA"/>
</dbReference>
<dbReference type="Proteomes" id="UP001164776">
    <property type="component" value="Unassembled WGS sequence"/>
</dbReference>
<keyword evidence="3" id="KW-1185">Reference proteome</keyword>
<evidence type="ECO:0000313" key="3">
    <source>
        <dbReference type="Proteomes" id="UP001164776"/>
    </source>
</evidence>
<gene>
    <name evidence="2" type="ORF">BS78_K185600</name>
</gene>
<protein>
    <submittedName>
        <fullName evidence="2">Uncharacterized protein</fullName>
    </submittedName>
</protein>
<reference evidence="2 3" key="1">
    <citation type="submission" date="2022-10" db="EMBL/GenBank/DDBJ databases">
        <title>WGS assembly of Paspalum vaginatum 540-79.</title>
        <authorList>
            <person name="Sun G."/>
            <person name="Wase N."/>
            <person name="Shu S."/>
            <person name="Jenkins J."/>
            <person name="Zhou B."/>
            <person name="Torres-Rodriguez J."/>
            <person name="Chen C."/>
            <person name="Sandor L."/>
            <person name="Plott C."/>
            <person name="Yoshinga Y."/>
            <person name="Daum C."/>
            <person name="Qi P."/>
            <person name="Barry K."/>
            <person name="Lipzen A."/>
            <person name="Berry L."/>
            <person name="Pedersen C."/>
            <person name="Gottilla T."/>
            <person name="Foltz A."/>
            <person name="Yu H."/>
            <person name="O'Malley R."/>
            <person name="Zhang C."/>
            <person name="Devos K."/>
            <person name="Sigmon B."/>
            <person name="Yu B."/>
            <person name="Obata T."/>
            <person name="Schmutz J."/>
            <person name="Schnable J."/>
        </authorList>
    </citation>
    <scope>NUCLEOTIDE SEQUENCE [LARGE SCALE GENOMIC DNA]</scope>
    <source>
        <strain evidence="3">cv. 540-79</strain>
    </source>
</reference>
<sequence>MAHLRLLLSHSRRHTQPHRMLPLFHFSSDASSSSTPAAANQARLLRPEAAAAGPARGVRRHAGTRRWTRGPIPATTTAAAADAAAGVDAAGYAVREGRGARNLARLVPIPGCAAARGPPGRRGGGGGAGGAEGGGGADPDERGVGHEEHLRDADRGGAAAVPDDHTRRQEATEGRH</sequence>
<feature type="region of interest" description="Disordered" evidence="1">
    <location>
        <begin position="46"/>
        <end position="73"/>
    </location>
</feature>
<feature type="region of interest" description="Disordered" evidence="1">
    <location>
        <begin position="111"/>
        <end position="176"/>
    </location>
</feature>
<accession>A0A9W8CFC2</accession>
<proteinExistence type="predicted"/>
<organism evidence="2 3">
    <name type="scientific">Paspalum vaginatum</name>
    <name type="common">seashore paspalum</name>
    <dbReference type="NCBI Taxonomy" id="158149"/>
    <lineage>
        <taxon>Eukaryota</taxon>
        <taxon>Viridiplantae</taxon>
        <taxon>Streptophyta</taxon>
        <taxon>Embryophyta</taxon>
        <taxon>Tracheophyta</taxon>
        <taxon>Spermatophyta</taxon>
        <taxon>Magnoliopsida</taxon>
        <taxon>Liliopsida</taxon>
        <taxon>Poales</taxon>
        <taxon>Poaceae</taxon>
        <taxon>PACMAD clade</taxon>
        <taxon>Panicoideae</taxon>
        <taxon>Andropogonodae</taxon>
        <taxon>Paspaleae</taxon>
        <taxon>Paspalinae</taxon>
        <taxon>Paspalum</taxon>
    </lineage>
</organism>
<comment type="caution">
    <text evidence="2">The sequence shown here is derived from an EMBL/GenBank/DDBJ whole genome shotgun (WGS) entry which is preliminary data.</text>
</comment>
<name>A0A9W8CFC2_9POAL</name>
<evidence type="ECO:0000256" key="1">
    <source>
        <dbReference type="SAM" id="MobiDB-lite"/>
    </source>
</evidence>
<feature type="compositionally biased region" description="Basic and acidic residues" evidence="1">
    <location>
        <begin position="139"/>
        <end position="155"/>
    </location>
</feature>